<proteinExistence type="predicted"/>
<evidence type="ECO:0000313" key="3">
    <source>
        <dbReference type="EMBL" id="ACO60974.1"/>
    </source>
</evidence>
<keyword evidence="2" id="KW-0812">Transmembrane</keyword>
<keyword evidence="4" id="KW-1185">Reference proteome</keyword>
<evidence type="ECO:0000256" key="2">
    <source>
        <dbReference type="SAM" id="Phobius"/>
    </source>
</evidence>
<dbReference type="KEGG" id="mis:MICPUN_55879"/>
<dbReference type="RefSeq" id="XP_002499716.1">
    <property type="nucleotide sequence ID" value="XM_002499670.1"/>
</dbReference>
<evidence type="ECO:0000313" key="4">
    <source>
        <dbReference type="Proteomes" id="UP000002009"/>
    </source>
</evidence>
<dbReference type="Proteomes" id="UP000002009">
    <property type="component" value="Chromosome 2"/>
</dbReference>
<accession>C1DYN7</accession>
<dbReference type="GeneID" id="8241394"/>
<organism evidence="3 4">
    <name type="scientific">Micromonas commoda (strain RCC299 / NOUM17 / CCMP2709)</name>
    <name type="common">Picoplanktonic green alga</name>
    <dbReference type="NCBI Taxonomy" id="296587"/>
    <lineage>
        <taxon>Eukaryota</taxon>
        <taxon>Viridiplantae</taxon>
        <taxon>Chlorophyta</taxon>
        <taxon>Mamiellophyceae</taxon>
        <taxon>Mamiellales</taxon>
        <taxon>Mamiellaceae</taxon>
        <taxon>Micromonas</taxon>
    </lineage>
</organism>
<dbReference type="OrthoDB" id="10619825at2759"/>
<keyword evidence="2" id="KW-0472">Membrane</keyword>
<evidence type="ECO:0000256" key="1">
    <source>
        <dbReference type="SAM" id="MobiDB-lite"/>
    </source>
</evidence>
<protein>
    <submittedName>
        <fullName evidence="3">Uncharacterized protein</fullName>
    </submittedName>
</protein>
<sequence>MNTGARLAGRAGGSAAKPAGRVAVRVTAGVAGKGFVWNNKPRRAGVVAHGKKEDAAKRALQGAFGGASYDPLAENDGPGGFGGGGRFGGFWKKLSGGGGGDGWWPAFKRLGPLGMFGVVFAIYWLFKPVTAVLVNLVFYVFKIPTGREPEYQAMMAAKEAAKKKLERADADIIARYGADDDDFDDEDDDEDDEDE</sequence>
<dbReference type="OMA" id="IANWVFL"/>
<reference evidence="3 4" key="1">
    <citation type="journal article" date="2009" name="Science">
        <title>Green evolution and dynamic adaptations revealed by genomes of the marine picoeukaryotes Micromonas.</title>
        <authorList>
            <person name="Worden A.Z."/>
            <person name="Lee J.H."/>
            <person name="Mock T."/>
            <person name="Rouze P."/>
            <person name="Simmons M.P."/>
            <person name="Aerts A.L."/>
            <person name="Allen A.E."/>
            <person name="Cuvelier M.L."/>
            <person name="Derelle E."/>
            <person name="Everett M.V."/>
            <person name="Foulon E."/>
            <person name="Grimwood J."/>
            <person name="Gundlach H."/>
            <person name="Henrissat B."/>
            <person name="Napoli C."/>
            <person name="McDonald S.M."/>
            <person name="Parker M.S."/>
            <person name="Rombauts S."/>
            <person name="Salamov A."/>
            <person name="Von Dassow P."/>
            <person name="Badger J.H."/>
            <person name="Coutinho P.M."/>
            <person name="Demir E."/>
            <person name="Dubchak I."/>
            <person name="Gentemann C."/>
            <person name="Eikrem W."/>
            <person name="Gready J.E."/>
            <person name="John U."/>
            <person name="Lanier W."/>
            <person name="Lindquist E.A."/>
            <person name="Lucas S."/>
            <person name="Mayer K.F."/>
            <person name="Moreau H."/>
            <person name="Not F."/>
            <person name="Otillar R."/>
            <person name="Panaud O."/>
            <person name="Pangilinan J."/>
            <person name="Paulsen I."/>
            <person name="Piegu B."/>
            <person name="Poliakov A."/>
            <person name="Robbens S."/>
            <person name="Schmutz J."/>
            <person name="Toulza E."/>
            <person name="Wyss T."/>
            <person name="Zelensky A."/>
            <person name="Zhou K."/>
            <person name="Armbrust E.V."/>
            <person name="Bhattacharya D."/>
            <person name="Goodenough U.W."/>
            <person name="Van de Peer Y."/>
            <person name="Grigoriev I.V."/>
        </authorList>
    </citation>
    <scope>NUCLEOTIDE SEQUENCE [LARGE SCALE GENOMIC DNA]</scope>
    <source>
        <strain evidence="4">RCC299 / NOUM17</strain>
    </source>
</reference>
<feature type="compositionally biased region" description="Acidic residues" evidence="1">
    <location>
        <begin position="179"/>
        <end position="195"/>
    </location>
</feature>
<keyword evidence="2" id="KW-1133">Transmembrane helix</keyword>
<feature type="transmembrane region" description="Helical" evidence="2">
    <location>
        <begin position="113"/>
        <end position="141"/>
    </location>
</feature>
<feature type="region of interest" description="Disordered" evidence="1">
    <location>
        <begin position="176"/>
        <end position="195"/>
    </location>
</feature>
<name>C1DYN7_MICCC</name>
<dbReference type="EMBL" id="CP001323">
    <property type="protein sequence ID" value="ACO60974.1"/>
    <property type="molecule type" value="Genomic_DNA"/>
</dbReference>
<gene>
    <name evidence="3" type="ORF">MICPUN_55879</name>
</gene>
<dbReference type="InParanoid" id="C1DYN7"/>
<dbReference type="AlphaFoldDB" id="C1DYN7"/>